<gene>
    <name evidence="4" type="ORF">HRI_000743400</name>
</gene>
<feature type="region of interest" description="Disordered" evidence="2">
    <location>
        <begin position="186"/>
        <end position="224"/>
    </location>
</feature>
<evidence type="ECO:0000259" key="3">
    <source>
        <dbReference type="PROSITE" id="PS50158"/>
    </source>
</evidence>
<dbReference type="Pfam" id="PF00098">
    <property type="entry name" value="zf-CCHC"/>
    <property type="match status" value="1"/>
</dbReference>
<dbReference type="OrthoDB" id="995288at2759"/>
<dbReference type="AlphaFoldDB" id="A0A9W7H4X6"/>
<dbReference type="PANTHER" id="PTHR47481:SF22">
    <property type="entry name" value="RETROTRANSPOSON GAG DOMAIN-CONTAINING PROTEIN"/>
    <property type="match status" value="1"/>
</dbReference>
<protein>
    <recommendedName>
        <fullName evidence="3">CCHC-type domain-containing protein</fullName>
    </recommendedName>
</protein>
<sequence length="348" mass="39880">MAMSGAKFEVVKFNGEGNFGLWQTRVKDLLAQQRILKAVRSTKPVSMEDDDWEELQQRVTGTIWLCLADKIMYHVMNLASLGEICSKLESQFMSKSLTNKLYQKQKLCGLKKQEGQDLTQHVNIFNQIITDLTQLDVKIENEDKAMILLCSLPSSYEYIVTTLTYGKETIKFEEITAALLAHNQRRQNTGESSHADGLYVKGNHNRGRKSEKEGSGRRNSRSKFRGKKTFRCYKCKEPRHMKRDCPKWKKKSDDKHDASSKTMNVVQNENSDYSDGDMLSISTTQFTDAWILDSGCSYHITPNREWFSTYMSVNFGSVYLGDDRCCNIVGIGEVRINMYDGCRTEVLI</sequence>
<dbReference type="InterPro" id="IPR036875">
    <property type="entry name" value="Znf_CCHC_sf"/>
</dbReference>
<proteinExistence type="predicted"/>
<dbReference type="EMBL" id="BSYR01000009">
    <property type="protein sequence ID" value="GMI70741.1"/>
    <property type="molecule type" value="Genomic_DNA"/>
</dbReference>
<keyword evidence="1" id="KW-0863">Zinc-finger</keyword>
<organism evidence="4 5">
    <name type="scientific">Hibiscus trionum</name>
    <name type="common">Flower of an hour</name>
    <dbReference type="NCBI Taxonomy" id="183268"/>
    <lineage>
        <taxon>Eukaryota</taxon>
        <taxon>Viridiplantae</taxon>
        <taxon>Streptophyta</taxon>
        <taxon>Embryophyta</taxon>
        <taxon>Tracheophyta</taxon>
        <taxon>Spermatophyta</taxon>
        <taxon>Magnoliopsida</taxon>
        <taxon>eudicotyledons</taxon>
        <taxon>Gunneridae</taxon>
        <taxon>Pentapetalae</taxon>
        <taxon>rosids</taxon>
        <taxon>malvids</taxon>
        <taxon>Malvales</taxon>
        <taxon>Malvaceae</taxon>
        <taxon>Malvoideae</taxon>
        <taxon>Hibiscus</taxon>
    </lineage>
</organism>
<dbReference type="InterPro" id="IPR001878">
    <property type="entry name" value="Znf_CCHC"/>
</dbReference>
<keyword evidence="5" id="KW-1185">Reference proteome</keyword>
<dbReference type="Gene3D" id="4.10.60.10">
    <property type="entry name" value="Zinc finger, CCHC-type"/>
    <property type="match status" value="1"/>
</dbReference>
<dbReference type="Pfam" id="PF14223">
    <property type="entry name" value="Retrotran_gag_2"/>
    <property type="match status" value="1"/>
</dbReference>
<name>A0A9W7H4X6_HIBTR</name>
<dbReference type="SUPFAM" id="SSF57756">
    <property type="entry name" value="Retrovirus zinc finger-like domains"/>
    <property type="match status" value="1"/>
</dbReference>
<reference evidence="4" key="1">
    <citation type="submission" date="2023-05" db="EMBL/GenBank/DDBJ databases">
        <title>Genome and transcriptome analyses reveal genes involved in the formation of fine ridges on petal epidermal cells in Hibiscus trionum.</title>
        <authorList>
            <person name="Koshimizu S."/>
            <person name="Masuda S."/>
            <person name="Ishii T."/>
            <person name="Shirasu K."/>
            <person name="Hoshino A."/>
            <person name="Arita M."/>
        </authorList>
    </citation>
    <scope>NUCLEOTIDE SEQUENCE</scope>
    <source>
        <strain evidence="4">Hamamatsu line</strain>
    </source>
</reference>
<comment type="caution">
    <text evidence="4">The sequence shown here is derived from an EMBL/GenBank/DDBJ whole genome shotgun (WGS) entry which is preliminary data.</text>
</comment>
<accession>A0A9W7H4X6</accession>
<dbReference type="PANTHER" id="PTHR47481">
    <property type="match status" value="1"/>
</dbReference>
<dbReference type="PROSITE" id="PS50158">
    <property type="entry name" value="ZF_CCHC"/>
    <property type="match status" value="1"/>
</dbReference>
<dbReference type="InterPro" id="IPR054722">
    <property type="entry name" value="PolX-like_BBD"/>
</dbReference>
<evidence type="ECO:0000256" key="1">
    <source>
        <dbReference type="PROSITE-ProRule" id="PRU00047"/>
    </source>
</evidence>
<evidence type="ECO:0000313" key="4">
    <source>
        <dbReference type="EMBL" id="GMI70741.1"/>
    </source>
</evidence>
<evidence type="ECO:0000256" key="2">
    <source>
        <dbReference type="SAM" id="MobiDB-lite"/>
    </source>
</evidence>
<dbReference type="Proteomes" id="UP001165190">
    <property type="component" value="Unassembled WGS sequence"/>
</dbReference>
<dbReference type="GO" id="GO:0003676">
    <property type="term" value="F:nucleic acid binding"/>
    <property type="evidence" value="ECO:0007669"/>
    <property type="project" value="InterPro"/>
</dbReference>
<keyword evidence="1" id="KW-0479">Metal-binding</keyword>
<dbReference type="GO" id="GO:0008270">
    <property type="term" value="F:zinc ion binding"/>
    <property type="evidence" value="ECO:0007669"/>
    <property type="project" value="UniProtKB-KW"/>
</dbReference>
<keyword evidence="1" id="KW-0862">Zinc</keyword>
<dbReference type="SMART" id="SM00343">
    <property type="entry name" value="ZnF_C2HC"/>
    <property type="match status" value="1"/>
</dbReference>
<feature type="domain" description="CCHC-type" evidence="3">
    <location>
        <begin position="231"/>
        <end position="247"/>
    </location>
</feature>
<evidence type="ECO:0000313" key="5">
    <source>
        <dbReference type="Proteomes" id="UP001165190"/>
    </source>
</evidence>
<dbReference type="Pfam" id="PF22936">
    <property type="entry name" value="Pol_BBD"/>
    <property type="match status" value="1"/>
</dbReference>